<sequence>MSAGVDVVVVTYNSRTHLPGAAAAVRALGEVTSVTVFDNASVDDTPALARTLAWGAPTDVVASARNLGFGAACNAAVRSVADPAPYVLLLNPDASVPEGGLARLVADLDADPALGCVGARLTRPSGEPVSSARYFPTWRSVAARRAQDVEHRGALVEADWVCGALMLWRREAFDGVGGFADAYFLYYEDTDICRRAADLGWRTAVDGRVHATHDQGHGLRTPAHLRRHSRRSRRRYALRWLGWRGALAVAVADAAELAGASLRAIGLRR</sequence>
<feature type="domain" description="Glycosyltransferase 2-like" evidence="1">
    <location>
        <begin position="7"/>
        <end position="151"/>
    </location>
</feature>
<dbReference type="Proteomes" id="UP000317046">
    <property type="component" value="Unassembled WGS sequence"/>
</dbReference>
<dbReference type="GO" id="GO:0016740">
    <property type="term" value="F:transferase activity"/>
    <property type="evidence" value="ECO:0007669"/>
    <property type="project" value="UniProtKB-KW"/>
</dbReference>
<dbReference type="InterPro" id="IPR029044">
    <property type="entry name" value="Nucleotide-diphossugar_trans"/>
</dbReference>
<dbReference type="AlphaFoldDB" id="A0A4Y3L2Z7"/>
<dbReference type="EMBL" id="BJLR01000036">
    <property type="protein sequence ID" value="GEA89835.1"/>
    <property type="molecule type" value="Genomic_DNA"/>
</dbReference>
<dbReference type="InterPro" id="IPR001173">
    <property type="entry name" value="Glyco_trans_2-like"/>
</dbReference>
<protein>
    <submittedName>
        <fullName evidence="2">Glycosyl transferase</fullName>
    </submittedName>
</protein>
<evidence type="ECO:0000259" key="1">
    <source>
        <dbReference type="Pfam" id="PF00535"/>
    </source>
</evidence>
<comment type="caution">
    <text evidence="2">The sequence shown here is derived from an EMBL/GenBank/DDBJ whole genome shotgun (WGS) entry which is preliminary data.</text>
</comment>
<dbReference type="PANTHER" id="PTHR43179">
    <property type="entry name" value="RHAMNOSYLTRANSFERASE WBBL"/>
    <property type="match status" value="1"/>
</dbReference>
<dbReference type="Pfam" id="PF00535">
    <property type="entry name" value="Glycos_transf_2"/>
    <property type="match status" value="1"/>
</dbReference>
<evidence type="ECO:0000313" key="3">
    <source>
        <dbReference type="Proteomes" id="UP000317046"/>
    </source>
</evidence>
<keyword evidence="2" id="KW-0808">Transferase</keyword>
<dbReference type="RefSeq" id="WP_169744021.1">
    <property type="nucleotide sequence ID" value="NZ_BJLR01000036.1"/>
</dbReference>
<dbReference type="PANTHER" id="PTHR43179:SF7">
    <property type="entry name" value="RHAMNOSYLTRANSFERASE WBBL"/>
    <property type="match status" value="1"/>
</dbReference>
<evidence type="ECO:0000313" key="2">
    <source>
        <dbReference type="EMBL" id="GEA89835.1"/>
    </source>
</evidence>
<dbReference type="SUPFAM" id="SSF53448">
    <property type="entry name" value="Nucleotide-diphospho-sugar transferases"/>
    <property type="match status" value="1"/>
</dbReference>
<organism evidence="2 3">
    <name type="scientific">Cellulomonas cellasea</name>
    <dbReference type="NCBI Taxonomy" id="43670"/>
    <lineage>
        <taxon>Bacteria</taxon>
        <taxon>Bacillati</taxon>
        <taxon>Actinomycetota</taxon>
        <taxon>Actinomycetes</taxon>
        <taxon>Micrococcales</taxon>
        <taxon>Cellulomonadaceae</taxon>
        <taxon>Cellulomonas</taxon>
    </lineage>
</organism>
<name>A0A4Y3L2Z7_9CELL</name>
<dbReference type="Gene3D" id="3.90.550.10">
    <property type="entry name" value="Spore Coat Polysaccharide Biosynthesis Protein SpsA, Chain A"/>
    <property type="match status" value="1"/>
</dbReference>
<accession>A0A4Y3L2Z7</accession>
<proteinExistence type="predicted"/>
<reference evidence="2" key="1">
    <citation type="submission" date="2019-06" db="EMBL/GenBank/DDBJ databases">
        <title>Whole genome shotgun sequence of Cellulomonas cellasea NBRC 3753.</title>
        <authorList>
            <person name="Hosoyama A."/>
            <person name="Uohara A."/>
            <person name="Ohji S."/>
            <person name="Ichikawa N."/>
        </authorList>
    </citation>
    <scope>NUCLEOTIDE SEQUENCE [LARGE SCALE GENOMIC DNA]</scope>
    <source>
        <strain evidence="2">NBRC 3753</strain>
    </source>
</reference>
<gene>
    <name evidence="2" type="primary">gtrB</name>
    <name evidence="2" type="ORF">CCE01nite_37840</name>
</gene>
<keyword evidence="3" id="KW-1185">Reference proteome</keyword>